<evidence type="ECO:0008006" key="4">
    <source>
        <dbReference type="Google" id="ProtNLM"/>
    </source>
</evidence>
<dbReference type="RefSeq" id="XP_047769303.1">
    <property type="nucleotide sequence ID" value="XM_047913760.1"/>
</dbReference>
<dbReference type="EMBL" id="CP090175">
    <property type="protein sequence ID" value="UJO24937.1"/>
    <property type="molecule type" value="Genomic_DNA"/>
</dbReference>
<reference evidence="2" key="1">
    <citation type="submission" date="2021-12" db="EMBL/GenBank/DDBJ databases">
        <authorList>
            <person name="Zaccaron A."/>
            <person name="Stergiopoulos I."/>
        </authorList>
    </citation>
    <scope>NUCLEOTIDE SEQUENCE</scope>
    <source>
        <strain evidence="2">Race5_Kim</strain>
    </source>
</reference>
<feature type="region of interest" description="Disordered" evidence="1">
    <location>
        <begin position="437"/>
        <end position="570"/>
    </location>
</feature>
<feature type="compositionally biased region" description="Basic residues" evidence="1">
    <location>
        <begin position="449"/>
        <end position="460"/>
    </location>
</feature>
<evidence type="ECO:0000313" key="2">
    <source>
        <dbReference type="EMBL" id="UJO24937.1"/>
    </source>
</evidence>
<dbReference type="InterPro" id="IPR043129">
    <property type="entry name" value="ATPase_NBD"/>
</dbReference>
<accession>A0A9Q8PM67</accession>
<dbReference type="SUPFAM" id="SSF53067">
    <property type="entry name" value="Actin-like ATPase domain"/>
    <property type="match status" value="1"/>
</dbReference>
<dbReference type="GeneID" id="71994490"/>
<organism evidence="2 3">
    <name type="scientific">Passalora fulva</name>
    <name type="common">Tomato leaf mold</name>
    <name type="synonym">Cladosporium fulvum</name>
    <dbReference type="NCBI Taxonomy" id="5499"/>
    <lineage>
        <taxon>Eukaryota</taxon>
        <taxon>Fungi</taxon>
        <taxon>Dikarya</taxon>
        <taxon>Ascomycota</taxon>
        <taxon>Pezizomycotina</taxon>
        <taxon>Dothideomycetes</taxon>
        <taxon>Dothideomycetidae</taxon>
        <taxon>Mycosphaerellales</taxon>
        <taxon>Mycosphaerellaceae</taxon>
        <taxon>Fulvia</taxon>
    </lineage>
</organism>
<reference evidence="2" key="2">
    <citation type="journal article" date="2022" name="Microb. Genom.">
        <title>A chromosome-scale genome assembly of the tomato pathogen Cladosporium fulvum reveals a compartmentalized genome architecture and the presence of a dispensable chromosome.</title>
        <authorList>
            <person name="Zaccaron A.Z."/>
            <person name="Chen L.H."/>
            <person name="Samaras A."/>
            <person name="Stergiopoulos I."/>
        </authorList>
    </citation>
    <scope>NUCLEOTIDE SEQUENCE</scope>
    <source>
        <strain evidence="2">Race5_Kim</strain>
    </source>
</reference>
<name>A0A9Q8PM67_PASFU</name>
<dbReference type="AlphaFoldDB" id="A0A9Q8PM67"/>
<evidence type="ECO:0000313" key="3">
    <source>
        <dbReference type="Proteomes" id="UP000756132"/>
    </source>
</evidence>
<protein>
    <recommendedName>
        <fullName evidence="4">Zn(2)-C6 fungal-type domain-containing protein</fullName>
    </recommendedName>
</protein>
<feature type="compositionally biased region" description="Low complexity" evidence="1">
    <location>
        <begin position="506"/>
        <end position="515"/>
    </location>
</feature>
<gene>
    <name evidence="2" type="ORF">CLAFUR5_14612</name>
</gene>
<evidence type="ECO:0000256" key="1">
    <source>
        <dbReference type="SAM" id="MobiDB-lite"/>
    </source>
</evidence>
<dbReference type="Proteomes" id="UP000756132">
    <property type="component" value="Chromosome 13"/>
</dbReference>
<keyword evidence="3" id="KW-1185">Reference proteome</keyword>
<proteinExistence type="predicted"/>
<feature type="compositionally biased region" description="Polar residues" evidence="1">
    <location>
        <begin position="477"/>
        <end position="505"/>
    </location>
</feature>
<dbReference type="KEGG" id="ffu:CLAFUR5_14612"/>
<sequence length="795" mass="89458">MPTMLERRALKYGQSFAFIDRGHSTSDRALVRYNEPTNENDTPQLEIVGPPDGDMFGAHTVHDLMCGWVPGCKEIVDNKGLVATLEQLGGLEEKEFFRPFSVEIGRKKELIPQPFTVTISAKASWRDIPHGRDQFLISVPSEIMQEKLSAWARDAVEQDERWLRQLKVKTCGIILTGGGNKCRTMKERLQQVTTRLFAQNVLPSDLEDAVARGALMRYPQNVADELPFGYFYLGQIQPLDWKLHQDICRSAIWKLDRRERKMKGVPQPGLISSYENGEYMTKHRLKPLVFRTKNGLGAEQSIQSFCVHMTFPVDLHYEYAIDLLIYFAETKQKDNSAAHDKLGRLRHGIKEPIREFVNVDIDWGYWQDRFTHYESEGSTWLDIEGIVEGEITDAGFRIHVTLLEPGEQVQMLPATGQPDAHADYRVLHQLTSEIWSPHRSHQISDNVTRKRVRPTRKRAIGKLPAHVPNKRPVGSTHLPTPATSDNQSSVEPDSTTVDRQASTQMRSSRASASAAVPGNHADDILNRTSPSSPRPSIIKEADHTLGCHARSAQSKTSPGPSRKRQRKATARTSSVCMECATAKRKCIATDTPGVGKCRHCDAQNFDCTHNNRPSSVRPCDRCAKHNRPCNARDETGNLRCFNCARRRNRCTFGRKGSPQREQFDTSRGQDLPQRAADALNLLEPFPSEEAPSGSNIVVARPKPGFKEIRWGIVNVLEEQSAPISSAEIRKILHSRLHMNVYAGDVLRVVQELENEGLLERRQDRSIKLRSIGGRAVVQEAIDAANELLSDDSCSI</sequence>